<dbReference type="PATRIC" id="fig|455.5.peg.1209"/>
<evidence type="ECO:0000313" key="1">
    <source>
        <dbReference type="EMBL" id="KTD06948.1"/>
    </source>
</evidence>
<evidence type="ECO:0000313" key="2">
    <source>
        <dbReference type="Proteomes" id="UP000054715"/>
    </source>
</evidence>
<proteinExistence type="predicted"/>
<dbReference type="OrthoDB" id="9874113at2"/>
<dbReference type="EMBL" id="LNYG01000013">
    <property type="protein sequence ID" value="KTD06948.1"/>
    <property type="molecule type" value="Genomic_DNA"/>
</dbReference>
<dbReference type="RefSeq" id="WP_058449169.1">
    <property type="nucleotide sequence ID" value="NZ_CAAAJF010000012.1"/>
</dbReference>
<name>A0A0W0UGC7_9GAMM</name>
<organism evidence="1 2">
    <name type="scientific">Legionella jamestowniensis</name>
    <dbReference type="NCBI Taxonomy" id="455"/>
    <lineage>
        <taxon>Bacteria</taxon>
        <taxon>Pseudomonadati</taxon>
        <taxon>Pseudomonadota</taxon>
        <taxon>Gammaproteobacteria</taxon>
        <taxon>Legionellales</taxon>
        <taxon>Legionellaceae</taxon>
        <taxon>Legionella</taxon>
    </lineage>
</organism>
<accession>A0A0W0UGC7</accession>
<dbReference type="Proteomes" id="UP000054715">
    <property type="component" value="Unassembled WGS sequence"/>
</dbReference>
<comment type="caution">
    <text evidence="1">The sequence shown here is derived from an EMBL/GenBank/DDBJ whole genome shotgun (WGS) entry which is preliminary data.</text>
</comment>
<protein>
    <submittedName>
        <fullName evidence="1">Uncharacterized protein</fullName>
    </submittedName>
</protein>
<dbReference type="AlphaFoldDB" id="A0A0W0UGC7"/>
<sequence>MFSILNNSDKNIPQLTAEDEVELQLIKNNNQGGFFPQQIQLALQRLFRDHPSIYIPRLHFLLDRNINLPLYSLRNDYKYVGFTYPKNDEHQVAIWIELSDPIKFTLYDSYDSNQTRWDDAHYSRLRRFFDLYPNCVIEEATSPFKHQEDDWSCGVFVISHLLYAFENNHLKNQELITLNLERLLKHFYVAFKDQYNQKEEEDYHQAIERLDQMKRELLGIIKESNISTLHPLEGFLEEELKTECNRTRSILDSIHEYKQFFNSTRRDSQRIMPQHVTILLLQMIKISFEHELNIESDKVKHIINLSKHNPDNIQHPPKGLKQLMEAFIPQLNMALPEHNMDKKAYIKNLIYTLLNENNPNEVINETLSILECSYFNDYDLNRALFQEYPNEILYFLIGLIINWTFELEKDLASEKIYLAKETESRLISLKTLFNAYDFDVSEELYFRLCKNPLAQVILQHYGNSILEMACSNADKLLCFEAISRCQPDQLNKFDCKHVQLILPNQELQYQFFLRAFKSKNKTDLFNQLAQIRPEDRLFFLQNHLKDTMEISLLSANLLNLIIASDNYGPKVLSLLNFLSANHLHTQEILELIEQKFEKIPRILILCKEARYFMRLDELQFKLLVDIACNNNCINEFERLRSLMGTFSNFLTHNAIECLSGQTGSLLCPNYNLLLFSFSYPHLKNVFKPVLSPYYGITNQLYYLLVDLKENNLLSERNLCFVLQHFTREATYTGRHSYHRSALDKTDSILKLVSPKTIALMQAHEDNALLFLKIMLAGPAWTYSSEALFLKLHKKGLLTGKFRQMLMEHPAHFDGNAIRLLDLQFTKISSSPYFDWLKNVSGDNSELFFNLAEVLVRLYYEDLLNEEILELIQANRKEAKSLSTGLIKLKENELSQFNPLLVKHPGIASDLSSCIVSLSKNNLLTDVNVEILIAAESYLSSIDFLLFILNGRHLLNEANFGLLMQHVEHANNYQFFVERLLILDETMLTDEVLINIIQSGKKANKIDRQIRKQNNYSYGRFFESSSDEESENEENYVSRYRREVAINRNIF</sequence>
<gene>
    <name evidence="1" type="ORF">Ljam_1143</name>
</gene>
<reference evidence="1 2" key="1">
    <citation type="submission" date="2015-11" db="EMBL/GenBank/DDBJ databases">
        <title>Genomic analysis of 38 Legionella species identifies large and diverse effector repertoires.</title>
        <authorList>
            <person name="Burstein D."/>
            <person name="Amaro F."/>
            <person name="Zusman T."/>
            <person name="Lifshitz Z."/>
            <person name="Cohen O."/>
            <person name="Gilbert J.A."/>
            <person name="Pupko T."/>
            <person name="Shuman H.A."/>
            <person name="Segal G."/>
        </authorList>
    </citation>
    <scope>NUCLEOTIDE SEQUENCE [LARGE SCALE GENOMIC DNA]</scope>
    <source>
        <strain evidence="1 2">JA-26-G1-E2</strain>
    </source>
</reference>